<gene>
    <name evidence="1" type="ordered locus">sce8181</name>
</gene>
<dbReference type="Pfam" id="PF14559">
    <property type="entry name" value="TPR_19"/>
    <property type="match status" value="1"/>
</dbReference>
<proteinExistence type="predicted"/>
<dbReference type="KEGG" id="scl:sce8181"/>
<dbReference type="RefSeq" id="WP_012240790.1">
    <property type="nucleotide sequence ID" value="NC_010162.1"/>
</dbReference>
<dbReference type="AlphaFoldDB" id="A9FMQ8"/>
<dbReference type="OrthoDB" id="5521562at2"/>
<evidence type="ECO:0000313" key="1">
    <source>
        <dbReference type="EMBL" id="CAN98351.1"/>
    </source>
</evidence>
<dbReference type="Proteomes" id="UP000002139">
    <property type="component" value="Chromosome"/>
</dbReference>
<evidence type="ECO:0000313" key="2">
    <source>
        <dbReference type="Proteomes" id="UP000002139"/>
    </source>
</evidence>
<organism evidence="1 2">
    <name type="scientific">Sorangium cellulosum (strain So ce56)</name>
    <name type="common">Polyangium cellulosum (strain So ce56)</name>
    <dbReference type="NCBI Taxonomy" id="448385"/>
    <lineage>
        <taxon>Bacteria</taxon>
        <taxon>Pseudomonadati</taxon>
        <taxon>Myxococcota</taxon>
        <taxon>Polyangia</taxon>
        <taxon>Polyangiales</taxon>
        <taxon>Polyangiaceae</taxon>
        <taxon>Sorangium</taxon>
    </lineage>
</organism>
<dbReference type="Gene3D" id="1.25.40.10">
    <property type="entry name" value="Tetratricopeptide repeat domain"/>
    <property type="match status" value="1"/>
</dbReference>
<dbReference type="eggNOG" id="COG0457">
    <property type="taxonomic scope" value="Bacteria"/>
</dbReference>
<sequence>MSKRLLMLEKMTRDGSKDPFHWYALALEYAGQGRHDDALATFGALRSMDPAYVPMYLMAGTMLVKAGRLDEGRAWLVDGIGAARSKGDQHALSELQQALAGAGGGDDDDA</sequence>
<keyword evidence="2" id="KW-1185">Reference proteome</keyword>
<dbReference type="BioCyc" id="SCEL448385:SCE_RS41905-MONOMER"/>
<protein>
    <recommendedName>
        <fullName evidence="3">Tetratricopeptide repeat protein</fullName>
    </recommendedName>
</protein>
<dbReference type="HOGENOM" id="CLU_146069_0_0_7"/>
<dbReference type="SUPFAM" id="SSF48452">
    <property type="entry name" value="TPR-like"/>
    <property type="match status" value="1"/>
</dbReference>
<dbReference type="EMBL" id="AM746676">
    <property type="protein sequence ID" value="CAN98351.1"/>
    <property type="molecule type" value="Genomic_DNA"/>
</dbReference>
<reference evidence="1 2" key="1">
    <citation type="journal article" date="2007" name="Nat. Biotechnol.">
        <title>Complete genome sequence of the myxobacterium Sorangium cellulosum.</title>
        <authorList>
            <person name="Schneiker S."/>
            <person name="Perlova O."/>
            <person name="Kaiser O."/>
            <person name="Gerth K."/>
            <person name="Alici A."/>
            <person name="Altmeyer M.O."/>
            <person name="Bartels D."/>
            <person name="Bekel T."/>
            <person name="Beyer S."/>
            <person name="Bode E."/>
            <person name="Bode H.B."/>
            <person name="Bolten C.J."/>
            <person name="Choudhuri J.V."/>
            <person name="Doss S."/>
            <person name="Elnakady Y.A."/>
            <person name="Frank B."/>
            <person name="Gaigalat L."/>
            <person name="Goesmann A."/>
            <person name="Groeger C."/>
            <person name="Gross F."/>
            <person name="Jelsbak L."/>
            <person name="Jelsbak L."/>
            <person name="Kalinowski J."/>
            <person name="Kegler C."/>
            <person name="Knauber T."/>
            <person name="Konietzny S."/>
            <person name="Kopp M."/>
            <person name="Krause L."/>
            <person name="Krug D."/>
            <person name="Linke B."/>
            <person name="Mahmud T."/>
            <person name="Martinez-Arias R."/>
            <person name="McHardy A.C."/>
            <person name="Merai M."/>
            <person name="Meyer F."/>
            <person name="Mormann S."/>
            <person name="Munoz-Dorado J."/>
            <person name="Perez J."/>
            <person name="Pradella S."/>
            <person name="Rachid S."/>
            <person name="Raddatz G."/>
            <person name="Rosenau F."/>
            <person name="Rueckert C."/>
            <person name="Sasse F."/>
            <person name="Scharfe M."/>
            <person name="Schuster S.C."/>
            <person name="Suen G."/>
            <person name="Treuner-Lange A."/>
            <person name="Velicer G.J."/>
            <person name="Vorholter F.-J."/>
            <person name="Weissman K.J."/>
            <person name="Welch R.D."/>
            <person name="Wenzel S.C."/>
            <person name="Whitworth D.E."/>
            <person name="Wilhelm S."/>
            <person name="Wittmann C."/>
            <person name="Bloecker H."/>
            <person name="Puehler A."/>
            <person name="Mueller R."/>
        </authorList>
    </citation>
    <scope>NUCLEOTIDE SEQUENCE [LARGE SCALE GENOMIC DNA]</scope>
    <source>
        <strain evidence="2">So ce56</strain>
    </source>
</reference>
<evidence type="ECO:0008006" key="3">
    <source>
        <dbReference type="Google" id="ProtNLM"/>
    </source>
</evidence>
<dbReference type="InterPro" id="IPR011990">
    <property type="entry name" value="TPR-like_helical_dom_sf"/>
</dbReference>
<name>A9FMQ8_SORC5</name>
<dbReference type="STRING" id="448385.sce8181"/>
<accession>A9FMQ8</accession>